<accession>E0UH00</accession>
<evidence type="ECO:0000313" key="1">
    <source>
        <dbReference type="EMBL" id="ADN15599.1"/>
    </source>
</evidence>
<evidence type="ECO:0000313" key="2">
    <source>
        <dbReference type="Proteomes" id="UP000008206"/>
    </source>
</evidence>
<dbReference type="AlphaFoldDB" id="E0UH00"/>
<dbReference type="EMBL" id="CP002198">
    <property type="protein sequence ID" value="ADN15599.1"/>
    <property type="molecule type" value="Genomic_DNA"/>
</dbReference>
<dbReference type="HOGENOM" id="CLU_993617_0_0_3"/>
<proteinExistence type="predicted"/>
<dbReference type="KEGG" id="cyj:Cyan7822_3662"/>
<protein>
    <submittedName>
        <fullName evidence="1">Uncharacterized protein</fullName>
    </submittedName>
</protein>
<organism evidence="1 2">
    <name type="scientific">Gloeothece verrucosa (strain PCC 7822)</name>
    <name type="common">Cyanothece sp. (strain PCC 7822)</name>
    <dbReference type="NCBI Taxonomy" id="497965"/>
    <lineage>
        <taxon>Bacteria</taxon>
        <taxon>Bacillati</taxon>
        <taxon>Cyanobacteriota</taxon>
        <taxon>Cyanophyceae</taxon>
        <taxon>Oscillatoriophycideae</taxon>
        <taxon>Chroococcales</taxon>
        <taxon>Aphanothecaceae</taxon>
        <taxon>Gloeothece</taxon>
        <taxon>Gloeothece verrucosa</taxon>
    </lineage>
</organism>
<reference evidence="2" key="1">
    <citation type="journal article" date="2011" name="MBio">
        <title>Novel metabolic attributes of the genus Cyanothece, comprising a group of unicellular nitrogen-fixing Cyanobacteria.</title>
        <authorList>
            <person name="Bandyopadhyay A."/>
            <person name="Elvitigala T."/>
            <person name="Welsh E."/>
            <person name="Stockel J."/>
            <person name="Liberton M."/>
            <person name="Min H."/>
            <person name="Sherman L.A."/>
            <person name="Pakrasi H.B."/>
        </authorList>
    </citation>
    <scope>NUCLEOTIDE SEQUENCE [LARGE SCALE GENOMIC DNA]</scope>
    <source>
        <strain evidence="2">PCC 7822</strain>
    </source>
</reference>
<dbReference type="eggNOG" id="ENOG5033BBI">
    <property type="taxonomic scope" value="Bacteria"/>
</dbReference>
<dbReference type="Proteomes" id="UP000008206">
    <property type="component" value="Chromosome"/>
</dbReference>
<gene>
    <name evidence="1" type="ordered locus">Cyan7822_3662</name>
</gene>
<dbReference type="STRING" id="497965.Cyan7822_3662"/>
<keyword evidence="2" id="KW-1185">Reference proteome</keyword>
<dbReference type="RefSeq" id="WP_013323668.1">
    <property type="nucleotide sequence ID" value="NC_014501.1"/>
</dbReference>
<name>E0UH00_GLOV7</name>
<dbReference type="OrthoDB" id="583693at2"/>
<sequence>MDGFYCNFTSYIHADNRDTVAEALIEVLVKEPDCYLLPQLPDLKFDLEQLSHLRIGERPPLLIVGLGIGRSGWTVVKTYPNEWLFLRAPGTDHPRLSTLAMQLGCEAFFYRVMHDEDGVLLEVDRTGNFRFDTSFEPQFSLIEVPGSFQVAIRVNQQPEIYEFAEGDAERIDIALAKTIDLYQGRWYCYDLFKEVYSNWKELEQTNIKLLGFQLPNNYLKTLPKYTPEYNEDDEPF</sequence>